<keyword evidence="6" id="KW-0238">DNA-binding</keyword>
<dbReference type="InterPro" id="IPR025944">
    <property type="entry name" value="Sigma_54_int_dom_CS"/>
</dbReference>
<dbReference type="Pfam" id="PF00072">
    <property type="entry name" value="Response_reg"/>
    <property type="match status" value="1"/>
</dbReference>
<dbReference type="Gene3D" id="1.10.8.60">
    <property type="match status" value="1"/>
</dbReference>
<dbReference type="InterPro" id="IPR058031">
    <property type="entry name" value="AAA_lid_NorR"/>
</dbReference>
<reference evidence="11" key="1">
    <citation type="submission" date="2020-07" db="EMBL/GenBank/DDBJ databases">
        <title>Huge and variable diversity of episymbiotic CPR bacteria and DPANN archaea in groundwater ecosystems.</title>
        <authorList>
            <person name="He C.Y."/>
            <person name="Keren R."/>
            <person name="Whittaker M."/>
            <person name="Farag I.F."/>
            <person name="Doudna J."/>
            <person name="Cate J.H.D."/>
            <person name="Banfield J.F."/>
        </authorList>
    </citation>
    <scope>NUCLEOTIDE SEQUENCE</scope>
    <source>
        <strain evidence="11">NC_groundwater_1664_Pr3_B-0.1um_52_9</strain>
    </source>
</reference>
<dbReference type="CDD" id="cd00009">
    <property type="entry name" value="AAA"/>
    <property type="match status" value="1"/>
</dbReference>
<dbReference type="GO" id="GO:0000160">
    <property type="term" value="P:phosphorelay signal transduction system"/>
    <property type="evidence" value="ECO:0007669"/>
    <property type="project" value="UniProtKB-KW"/>
</dbReference>
<dbReference type="Pfam" id="PF00158">
    <property type="entry name" value="Sigma54_activat"/>
    <property type="match status" value="1"/>
</dbReference>
<keyword evidence="4" id="KW-0902">Two-component regulatory system</keyword>
<evidence type="ECO:0000259" key="10">
    <source>
        <dbReference type="PROSITE" id="PS50110"/>
    </source>
</evidence>
<dbReference type="InterPro" id="IPR002197">
    <property type="entry name" value="HTH_Fis"/>
</dbReference>
<dbReference type="InterPro" id="IPR011006">
    <property type="entry name" value="CheY-like_superfamily"/>
</dbReference>
<keyword evidence="2" id="KW-0547">Nucleotide-binding</keyword>
<accession>A0A9D6Z7T3</accession>
<dbReference type="InterPro" id="IPR025943">
    <property type="entry name" value="Sigma_54_int_dom_ATP-bd_2"/>
</dbReference>
<dbReference type="SUPFAM" id="SSF52540">
    <property type="entry name" value="P-loop containing nucleoside triphosphate hydrolases"/>
    <property type="match status" value="1"/>
</dbReference>
<keyword evidence="3" id="KW-0067">ATP-binding</keyword>
<dbReference type="GO" id="GO:0043565">
    <property type="term" value="F:sequence-specific DNA binding"/>
    <property type="evidence" value="ECO:0007669"/>
    <property type="project" value="InterPro"/>
</dbReference>
<dbReference type="Proteomes" id="UP000807825">
    <property type="component" value="Unassembled WGS sequence"/>
</dbReference>
<keyword evidence="1 8" id="KW-0597">Phosphoprotein</keyword>
<gene>
    <name evidence="11" type="ORF">HY912_18160</name>
</gene>
<dbReference type="FunFam" id="3.40.50.300:FF:000006">
    <property type="entry name" value="DNA-binding transcriptional regulator NtrC"/>
    <property type="match status" value="1"/>
</dbReference>
<evidence type="ECO:0000259" key="9">
    <source>
        <dbReference type="PROSITE" id="PS50045"/>
    </source>
</evidence>
<evidence type="ECO:0000256" key="7">
    <source>
        <dbReference type="ARBA" id="ARBA00023163"/>
    </source>
</evidence>
<dbReference type="PROSITE" id="PS00676">
    <property type="entry name" value="SIGMA54_INTERACT_2"/>
    <property type="match status" value="1"/>
</dbReference>
<dbReference type="PANTHER" id="PTHR32071:SF113">
    <property type="entry name" value="ALGINATE BIOSYNTHESIS TRANSCRIPTIONAL REGULATORY PROTEIN ALGB"/>
    <property type="match status" value="1"/>
</dbReference>
<evidence type="ECO:0000313" key="12">
    <source>
        <dbReference type="Proteomes" id="UP000807825"/>
    </source>
</evidence>
<dbReference type="Pfam" id="PF02954">
    <property type="entry name" value="HTH_8"/>
    <property type="match status" value="1"/>
</dbReference>
<dbReference type="Gene3D" id="3.40.50.2300">
    <property type="match status" value="1"/>
</dbReference>
<organism evidence="11 12">
    <name type="scientific">Desulfomonile tiedjei</name>
    <dbReference type="NCBI Taxonomy" id="2358"/>
    <lineage>
        <taxon>Bacteria</taxon>
        <taxon>Pseudomonadati</taxon>
        <taxon>Thermodesulfobacteriota</taxon>
        <taxon>Desulfomonilia</taxon>
        <taxon>Desulfomonilales</taxon>
        <taxon>Desulfomonilaceae</taxon>
        <taxon>Desulfomonile</taxon>
    </lineage>
</organism>
<dbReference type="InterPro" id="IPR003593">
    <property type="entry name" value="AAA+_ATPase"/>
</dbReference>
<dbReference type="PROSITE" id="PS50110">
    <property type="entry name" value="RESPONSE_REGULATORY"/>
    <property type="match status" value="1"/>
</dbReference>
<dbReference type="PROSITE" id="PS50045">
    <property type="entry name" value="SIGMA54_INTERACT_4"/>
    <property type="match status" value="1"/>
</dbReference>
<dbReference type="FunFam" id="3.40.50.2300:FF:000018">
    <property type="entry name" value="DNA-binding transcriptional regulator NtrC"/>
    <property type="match status" value="1"/>
</dbReference>
<dbReference type="InterPro" id="IPR027417">
    <property type="entry name" value="P-loop_NTPase"/>
</dbReference>
<feature type="modified residue" description="4-aspartylphosphate" evidence="8">
    <location>
        <position position="53"/>
    </location>
</feature>
<evidence type="ECO:0000256" key="1">
    <source>
        <dbReference type="ARBA" id="ARBA00022553"/>
    </source>
</evidence>
<dbReference type="InterPro" id="IPR025662">
    <property type="entry name" value="Sigma_54_int_dom_ATP-bd_1"/>
</dbReference>
<feature type="domain" description="Sigma-54 factor interaction" evidence="9">
    <location>
        <begin position="143"/>
        <end position="372"/>
    </location>
</feature>
<proteinExistence type="predicted"/>
<dbReference type="GO" id="GO:0005524">
    <property type="term" value="F:ATP binding"/>
    <property type="evidence" value="ECO:0007669"/>
    <property type="project" value="UniProtKB-KW"/>
</dbReference>
<evidence type="ECO:0000313" key="11">
    <source>
        <dbReference type="EMBL" id="MBI5251416.1"/>
    </source>
</evidence>
<keyword evidence="5" id="KW-0805">Transcription regulation</keyword>
<dbReference type="Pfam" id="PF25601">
    <property type="entry name" value="AAA_lid_14"/>
    <property type="match status" value="1"/>
</dbReference>
<dbReference type="EMBL" id="JACRDE010000473">
    <property type="protein sequence ID" value="MBI5251416.1"/>
    <property type="molecule type" value="Genomic_DNA"/>
</dbReference>
<dbReference type="InterPro" id="IPR009057">
    <property type="entry name" value="Homeodomain-like_sf"/>
</dbReference>
<dbReference type="PANTHER" id="PTHR32071">
    <property type="entry name" value="TRANSCRIPTIONAL REGULATORY PROTEIN"/>
    <property type="match status" value="1"/>
</dbReference>
<evidence type="ECO:0000256" key="5">
    <source>
        <dbReference type="ARBA" id="ARBA00023015"/>
    </source>
</evidence>
<dbReference type="SUPFAM" id="SSF52172">
    <property type="entry name" value="CheY-like"/>
    <property type="match status" value="1"/>
</dbReference>
<evidence type="ECO:0000256" key="4">
    <source>
        <dbReference type="ARBA" id="ARBA00023012"/>
    </source>
</evidence>
<dbReference type="InterPro" id="IPR001789">
    <property type="entry name" value="Sig_transdc_resp-reg_receiver"/>
</dbReference>
<keyword evidence="7" id="KW-0804">Transcription</keyword>
<dbReference type="SUPFAM" id="SSF46689">
    <property type="entry name" value="Homeodomain-like"/>
    <property type="match status" value="1"/>
</dbReference>
<comment type="caution">
    <text evidence="11">The sequence shown here is derived from an EMBL/GenBank/DDBJ whole genome shotgun (WGS) entry which is preliminary data.</text>
</comment>
<dbReference type="SMART" id="SM00382">
    <property type="entry name" value="AAA"/>
    <property type="match status" value="1"/>
</dbReference>
<dbReference type="InterPro" id="IPR002078">
    <property type="entry name" value="Sigma_54_int"/>
</dbReference>
<dbReference type="PROSITE" id="PS00688">
    <property type="entry name" value="SIGMA54_INTERACT_3"/>
    <property type="match status" value="1"/>
</dbReference>
<dbReference type="PROSITE" id="PS00675">
    <property type="entry name" value="SIGMA54_INTERACT_1"/>
    <property type="match status" value="1"/>
</dbReference>
<dbReference type="GO" id="GO:0006355">
    <property type="term" value="P:regulation of DNA-templated transcription"/>
    <property type="evidence" value="ECO:0007669"/>
    <property type="project" value="InterPro"/>
</dbReference>
<dbReference type="SMART" id="SM00448">
    <property type="entry name" value="REC"/>
    <property type="match status" value="1"/>
</dbReference>
<evidence type="ECO:0000256" key="3">
    <source>
        <dbReference type="ARBA" id="ARBA00022840"/>
    </source>
</evidence>
<dbReference type="AlphaFoldDB" id="A0A9D6Z7T3"/>
<feature type="domain" description="Response regulatory" evidence="10">
    <location>
        <begin position="4"/>
        <end position="118"/>
    </location>
</feature>
<sequence>MAVRLLVVDDEPSMREFLEILLSQEGYQVSTAATGEEGFKIYRSQEHDLILTDVKMPGMSGLDLIREIHSLDPSVPIIAVTAYASADDAIRAVREGAYDYLSKPFQVEDLRIIIRNALETSRLRKENQELKRSIQGRGSFANIVGKSPQMQEIFNFVEKVAPSKAGVLIIGESGTGKELIAKAIHCHSPRRNKPFITINCTAIPENLLESEMFGHQRGSFTGAIANKAGLVETAHTGTLFLDEVGEIPLSIQAKLLRFLQEHEFRRVGSTDEKKIDVRIIAATNKKLEKELEKGTFREDLYYRLNVIRIHVPPLREREEDIPLLIDHFVKKFSAEQGKKIQKVSSLAMRVLCNYNFPGNVRELENVIERCVTLEPSDQLTAENLPAKLTESSGVSAPSGDLDIPPDGIDLDRALDNMERKLITRAMEITGGNRSRAARLLGISFRSLRYRLVKLGMESDDIVQ</sequence>
<dbReference type="Gene3D" id="1.10.10.60">
    <property type="entry name" value="Homeodomain-like"/>
    <property type="match status" value="1"/>
</dbReference>
<evidence type="ECO:0000256" key="6">
    <source>
        <dbReference type="ARBA" id="ARBA00023125"/>
    </source>
</evidence>
<evidence type="ECO:0000256" key="8">
    <source>
        <dbReference type="PROSITE-ProRule" id="PRU00169"/>
    </source>
</evidence>
<name>A0A9D6Z7T3_9BACT</name>
<evidence type="ECO:0000256" key="2">
    <source>
        <dbReference type="ARBA" id="ARBA00022741"/>
    </source>
</evidence>
<dbReference type="PRINTS" id="PR01590">
    <property type="entry name" value="HTHFIS"/>
</dbReference>
<dbReference type="Gene3D" id="3.40.50.300">
    <property type="entry name" value="P-loop containing nucleotide triphosphate hydrolases"/>
    <property type="match status" value="1"/>
</dbReference>
<protein>
    <submittedName>
        <fullName evidence="11">Sigma-54-dependent Fis family transcriptional regulator</fullName>
    </submittedName>
</protein>